<feature type="compositionally biased region" description="Basic and acidic residues" evidence="1">
    <location>
        <begin position="300"/>
        <end position="322"/>
    </location>
</feature>
<evidence type="ECO:0000256" key="1">
    <source>
        <dbReference type="SAM" id="MobiDB-lite"/>
    </source>
</evidence>
<keyword evidence="4" id="KW-1185">Reference proteome</keyword>
<dbReference type="InterPro" id="IPR000008">
    <property type="entry name" value="C2_dom"/>
</dbReference>
<gene>
    <name evidence="3" type="ORF">Nepgr_021907</name>
</gene>
<organism evidence="3 4">
    <name type="scientific">Nepenthes gracilis</name>
    <name type="common">Slender pitcher plant</name>
    <dbReference type="NCBI Taxonomy" id="150966"/>
    <lineage>
        <taxon>Eukaryota</taxon>
        <taxon>Viridiplantae</taxon>
        <taxon>Streptophyta</taxon>
        <taxon>Embryophyta</taxon>
        <taxon>Tracheophyta</taxon>
        <taxon>Spermatophyta</taxon>
        <taxon>Magnoliopsida</taxon>
        <taxon>eudicotyledons</taxon>
        <taxon>Gunneridae</taxon>
        <taxon>Pentapetalae</taxon>
        <taxon>Caryophyllales</taxon>
        <taxon>Nepenthaceae</taxon>
        <taxon>Nepenthes</taxon>
    </lineage>
</organism>
<dbReference type="GO" id="GO:0006952">
    <property type="term" value="P:defense response"/>
    <property type="evidence" value="ECO:0007669"/>
    <property type="project" value="InterPro"/>
</dbReference>
<dbReference type="SUPFAM" id="SSF49562">
    <property type="entry name" value="C2 domain (Calcium/lipid-binding domain, CaLB)"/>
    <property type="match status" value="1"/>
</dbReference>
<feature type="domain" description="C2" evidence="2">
    <location>
        <begin position="1"/>
        <end position="114"/>
    </location>
</feature>
<dbReference type="CDD" id="cd04051">
    <property type="entry name" value="C2_SRC2_like"/>
    <property type="match status" value="1"/>
</dbReference>
<dbReference type="Gene3D" id="2.60.40.150">
    <property type="entry name" value="C2 domain"/>
    <property type="match status" value="1"/>
</dbReference>
<dbReference type="Pfam" id="PF00168">
    <property type="entry name" value="C2"/>
    <property type="match status" value="1"/>
</dbReference>
<sequence>MIPVLSPFHLLEINLISAQDLTKVSRTMKTYAMTWVHRDRKLTTRVDDKGGANPTWNDKFVFRVDENFLKSDTSAVMIEIYALHWFRDVHVGTVRVLVSNLIPPQIRSPHHHNLGMRFVALQVRRPSGRPQGILNIGVTVLDSTMRSMPLYTQLSTSALGYQQLMGTEDLHHHHHGSSVKGSVTAQLRRTKSERSSLLGIDDELSQMPKSTIKGSTIKGGSTITIKGSEVSAGRKGKLVYDKPLSVIEGASDLAVQLDMMNTTRAISTTSHSPVRAKTKPKARKITSSLESKSDLGITPKKKEENIKKSGSDLGAPKKDKPKNSWLTPAAEAANRNTKGYGKGHPQPKDFANGSAWSQSEVGPSPSEVALAIAEDVKHQKLNGGKSSLMLNKWSMDGSEGLKTKLERWRTDLPTLNDYSSFTSSTFKPKHARWHSNDATDGKFSCFGNIGGFECSIVCGRSAPKRRVVAKPMARALSMDSMSTYL</sequence>
<dbReference type="Proteomes" id="UP001279734">
    <property type="component" value="Unassembled WGS sequence"/>
</dbReference>
<dbReference type="EMBL" id="BSYO01000021">
    <property type="protein sequence ID" value="GMH20066.1"/>
    <property type="molecule type" value="Genomic_DNA"/>
</dbReference>
<comment type="caution">
    <text evidence="3">The sequence shown here is derived from an EMBL/GenBank/DDBJ whole genome shotgun (WGS) entry which is preliminary data.</text>
</comment>
<proteinExistence type="predicted"/>
<dbReference type="InterPro" id="IPR044750">
    <property type="entry name" value="C2_SRC2/BAP"/>
</dbReference>
<reference evidence="3" key="1">
    <citation type="submission" date="2023-05" db="EMBL/GenBank/DDBJ databases">
        <title>Nepenthes gracilis genome sequencing.</title>
        <authorList>
            <person name="Fukushima K."/>
        </authorList>
    </citation>
    <scope>NUCLEOTIDE SEQUENCE</scope>
    <source>
        <strain evidence="3">SING2019-196</strain>
    </source>
</reference>
<name>A0AAD3SZT0_NEPGR</name>
<protein>
    <recommendedName>
        <fullName evidence="2">C2 domain-containing protein</fullName>
    </recommendedName>
</protein>
<evidence type="ECO:0000259" key="2">
    <source>
        <dbReference type="PROSITE" id="PS50004"/>
    </source>
</evidence>
<accession>A0AAD3SZT0</accession>
<dbReference type="PANTHER" id="PTHR32246">
    <property type="entry name" value="INGRESSION PROTEIN FIC1"/>
    <property type="match status" value="1"/>
</dbReference>
<feature type="compositionally biased region" description="Basic residues" evidence="1">
    <location>
        <begin position="274"/>
        <end position="284"/>
    </location>
</feature>
<dbReference type="AlphaFoldDB" id="A0AAD3SZT0"/>
<dbReference type="SMART" id="SM00239">
    <property type="entry name" value="C2"/>
    <property type="match status" value="1"/>
</dbReference>
<evidence type="ECO:0000313" key="4">
    <source>
        <dbReference type="Proteomes" id="UP001279734"/>
    </source>
</evidence>
<dbReference type="PANTHER" id="PTHR32246:SF143">
    <property type="entry name" value="CALCIUM-DEPENDENT LIPID-BINDING (CALB DOMAIN) FAMILY PROTEIN"/>
    <property type="match status" value="1"/>
</dbReference>
<dbReference type="PROSITE" id="PS50004">
    <property type="entry name" value="C2"/>
    <property type="match status" value="1"/>
</dbReference>
<evidence type="ECO:0000313" key="3">
    <source>
        <dbReference type="EMBL" id="GMH20066.1"/>
    </source>
</evidence>
<feature type="region of interest" description="Disordered" evidence="1">
    <location>
        <begin position="266"/>
        <end position="362"/>
    </location>
</feature>
<dbReference type="InterPro" id="IPR035892">
    <property type="entry name" value="C2_domain_sf"/>
</dbReference>